<reference evidence="12 13" key="1">
    <citation type="submission" date="2012-05" db="EMBL/GenBank/DDBJ databases">
        <title>Recombination and specialization in a pathogen metapopulation.</title>
        <authorList>
            <person name="Gardiner A."/>
            <person name="Kemen E."/>
            <person name="Schultz-Larsen T."/>
            <person name="MacLean D."/>
            <person name="Van Oosterhout C."/>
            <person name="Jones J.D.G."/>
        </authorList>
    </citation>
    <scope>NUCLEOTIDE SEQUENCE [LARGE SCALE GENOMIC DNA]</scope>
    <source>
        <strain evidence="12 13">Ac Nc2</strain>
    </source>
</reference>
<proteinExistence type="predicted"/>
<gene>
    <name evidence="12" type="ORF">BN9_002060</name>
</gene>
<dbReference type="EMBL" id="CAIX01000001">
    <property type="protein sequence ID" value="CCI39423.1"/>
    <property type="molecule type" value="Genomic_DNA"/>
</dbReference>
<dbReference type="InterPro" id="IPR008266">
    <property type="entry name" value="Tyr_kinase_AS"/>
</dbReference>
<evidence type="ECO:0000313" key="13">
    <source>
        <dbReference type="Proteomes" id="UP000053237"/>
    </source>
</evidence>
<feature type="region of interest" description="Disordered" evidence="10">
    <location>
        <begin position="791"/>
        <end position="810"/>
    </location>
</feature>
<evidence type="ECO:0000256" key="2">
    <source>
        <dbReference type="ARBA" id="ARBA00022527"/>
    </source>
</evidence>
<evidence type="ECO:0000256" key="6">
    <source>
        <dbReference type="ARBA" id="ARBA00022840"/>
    </source>
</evidence>
<evidence type="ECO:0000313" key="12">
    <source>
        <dbReference type="EMBL" id="CCI39423.1"/>
    </source>
</evidence>
<dbReference type="GO" id="GO:0005524">
    <property type="term" value="F:ATP binding"/>
    <property type="evidence" value="ECO:0007669"/>
    <property type="project" value="UniProtKB-KW"/>
</dbReference>
<dbReference type="GO" id="GO:0004674">
    <property type="term" value="F:protein serine/threonine kinase activity"/>
    <property type="evidence" value="ECO:0007669"/>
    <property type="project" value="UniProtKB-KW"/>
</dbReference>
<dbReference type="InterPro" id="IPR011009">
    <property type="entry name" value="Kinase-like_dom_sf"/>
</dbReference>
<evidence type="ECO:0000256" key="8">
    <source>
        <dbReference type="ARBA" id="ARBA00048679"/>
    </source>
</evidence>
<keyword evidence="6" id="KW-0067">ATP-binding</keyword>
<feature type="compositionally biased region" description="Polar residues" evidence="10">
    <location>
        <begin position="799"/>
        <end position="810"/>
    </location>
</feature>
<name>A0A024FYS2_9STRA</name>
<dbReference type="PANTHER" id="PTHR24343">
    <property type="entry name" value="SERINE/THREONINE KINASE"/>
    <property type="match status" value="1"/>
</dbReference>
<organism evidence="12 13">
    <name type="scientific">Albugo candida</name>
    <dbReference type="NCBI Taxonomy" id="65357"/>
    <lineage>
        <taxon>Eukaryota</taxon>
        <taxon>Sar</taxon>
        <taxon>Stramenopiles</taxon>
        <taxon>Oomycota</taxon>
        <taxon>Peronosporomycetes</taxon>
        <taxon>Albuginales</taxon>
        <taxon>Albuginaceae</taxon>
        <taxon>Albugo</taxon>
    </lineage>
</organism>
<dbReference type="AlphaFoldDB" id="A0A024FYS2"/>
<evidence type="ECO:0000256" key="9">
    <source>
        <dbReference type="SAM" id="Coils"/>
    </source>
</evidence>
<comment type="catalytic activity">
    <reaction evidence="7">
        <text>L-threonyl-[protein] + ATP = O-phospho-L-threonyl-[protein] + ADP + H(+)</text>
        <dbReference type="Rhea" id="RHEA:46608"/>
        <dbReference type="Rhea" id="RHEA-COMP:11060"/>
        <dbReference type="Rhea" id="RHEA-COMP:11605"/>
        <dbReference type="ChEBI" id="CHEBI:15378"/>
        <dbReference type="ChEBI" id="CHEBI:30013"/>
        <dbReference type="ChEBI" id="CHEBI:30616"/>
        <dbReference type="ChEBI" id="CHEBI:61977"/>
        <dbReference type="ChEBI" id="CHEBI:456216"/>
        <dbReference type="EC" id="2.7.11.1"/>
    </reaction>
</comment>
<accession>A0A024FYS2</accession>
<feature type="domain" description="Protein kinase" evidence="11">
    <location>
        <begin position="1"/>
        <end position="295"/>
    </location>
</feature>
<dbReference type="PROSITE" id="PS50011">
    <property type="entry name" value="PROTEIN_KINASE_DOM"/>
    <property type="match status" value="1"/>
</dbReference>
<dbReference type="Gene3D" id="1.10.510.10">
    <property type="entry name" value="Transferase(Phosphotransferase) domain 1"/>
    <property type="match status" value="1"/>
</dbReference>
<keyword evidence="2" id="KW-0723">Serine/threonine-protein kinase</keyword>
<dbReference type="STRING" id="65357.A0A024FYS2"/>
<keyword evidence="4" id="KW-0547">Nucleotide-binding</keyword>
<evidence type="ECO:0000256" key="5">
    <source>
        <dbReference type="ARBA" id="ARBA00022777"/>
    </source>
</evidence>
<dbReference type="EC" id="2.7.11.1" evidence="1"/>
<dbReference type="PROSITE" id="PS00109">
    <property type="entry name" value="PROTEIN_KINASE_TYR"/>
    <property type="match status" value="1"/>
</dbReference>
<feature type="coiled-coil region" evidence="9">
    <location>
        <begin position="452"/>
        <end position="510"/>
    </location>
</feature>
<evidence type="ECO:0000256" key="1">
    <source>
        <dbReference type="ARBA" id="ARBA00012513"/>
    </source>
</evidence>
<protein>
    <recommendedName>
        <fullName evidence="1">non-specific serine/threonine protein kinase</fullName>
        <ecNumber evidence="1">2.7.11.1</ecNumber>
    </recommendedName>
</protein>
<dbReference type="Proteomes" id="UP000053237">
    <property type="component" value="Unassembled WGS sequence"/>
</dbReference>
<evidence type="ECO:0000256" key="10">
    <source>
        <dbReference type="SAM" id="MobiDB-lite"/>
    </source>
</evidence>
<comment type="catalytic activity">
    <reaction evidence="8">
        <text>L-seryl-[protein] + ATP = O-phospho-L-seryl-[protein] + ADP + H(+)</text>
        <dbReference type="Rhea" id="RHEA:17989"/>
        <dbReference type="Rhea" id="RHEA-COMP:9863"/>
        <dbReference type="Rhea" id="RHEA-COMP:11604"/>
        <dbReference type="ChEBI" id="CHEBI:15378"/>
        <dbReference type="ChEBI" id="CHEBI:29999"/>
        <dbReference type="ChEBI" id="CHEBI:30616"/>
        <dbReference type="ChEBI" id="CHEBI:83421"/>
        <dbReference type="ChEBI" id="CHEBI:456216"/>
        <dbReference type="EC" id="2.7.11.1"/>
    </reaction>
</comment>
<dbReference type="PANTHER" id="PTHR24343:SF558">
    <property type="entry name" value="PROTEIN KINASE DOMAIN-CONTAINING PROTEIN"/>
    <property type="match status" value="1"/>
</dbReference>
<sequence length="810" mass="92562">MSTEYFVKRSLHLRENGAQCVDVVGCVTDPNLQLADKHTDVIASESLRHAALRELDVYLTITDIILANPSEAKAKGASAIPKFYGYHLSKHRLHLLHEFCEEGDLITISQNHSSVFSENRTERHIRHTFTQICKGVSFLHNMCGVVHLDLSLENLLLTKDGNIRICDFGHSERTGRSAVCDDVRKVWPKSVGKKAYAAPELHEYASVDGEKADSWSLGVILYMLATRVSLLQVATVEDLTFCQLIKYDFKQYMSSPTVSSCFDEFETQKDQILSRSVQSDKAALCNVADEKHQQLDFLTDLVEEKDNELCQAAAYGLDLLQRNEDLQVQMASMRIQHETEMHDIIVSQERLHRRYEDALTERKQWKARYCQAQEELEFVEEKLEQISAVCEANHIKRERHNLLMREARGRIQELEVKLLQIERQDNSMPQTEIHSSVVRENSAQEQYSQMMLQRLQDENARLRLANSKLFSAKTTLEMSQAIHDNMCKKLKDANEALRAEVDELRCQDQERMQAFQSVTSKCIRLEREIGLLDHISNMSLEVLHVDYREPGVTMENILREKRSSCGAEDSCPTSSCGKAGQTCATSHVKVLNQDQAHAIVTSMPLVEAPCNHRISEGQLSSVLYNLLNSSAASEPKNTIRDKKINSQMLATHEKLYHYFHLTAQSIIHEGSSHDKLFPSSSRFAIDQWYREVVTKDISFLLWHPWLSKRIAHLRAAFQDSTVSKCQVKSKSFSFLRRLHWRSNPQTLDDSSSIMHNRRQVSRPSCHPALVSKAIQAQSQSAALLFFQKRLPQKKKRSSTNRSQPKNKAGL</sequence>
<dbReference type="InterPro" id="IPR000719">
    <property type="entry name" value="Prot_kinase_dom"/>
</dbReference>
<evidence type="ECO:0000256" key="3">
    <source>
        <dbReference type="ARBA" id="ARBA00022679"/>
    </source>
</evidence>
<keyword evidence="3" id="KW-0808">Transferase</keyword>
<dbReference type="InParanoid" id="A0A024FYS2"/>
<dbReference type="Pfam" id="PF00069">
    <property type="entry name" value="Pkinase"/>
    <property type="match status" value="1"/>
</dbReference>
<keyword evidence="5" id="KW-0418">Kinase</keyword>
<evidence type="ECO:0000259" key="11">
    <source>
        <dbReference type="PROSITE" id="PS50011"/>
    </source>
</evidence>
<feature type="coiled-coil region" evidence="9">
    <location>
        <begin position="397"/>
        <end position="424"/>
    </location>
</feature>
<keyword evidence="13" id="KW-1185">Reference proteome</keyword>
<comment type="caution">
    <text evidence="12">The sequence shown here is derived from an EMBL/GenBank/DDBJ whole genome shotgun (WGS) entry which is preliminary data.</text>
</comment>
<evidence type="ECO:0000256" key="4">
    <source>
        <dbReference type="ARBA" id="ARBA00022741"/>
    </source>
</evidence>
<dbReference type="SUPFAM" id="SSF56112">
    <property type="entry name" value="Protein kinase-like (PK-like)"/>
    <property type="match status" value="1"/>
</dbReference>
<evidence type="ECO:0000256" key="7">
    <source>
        <dbReference type="ARBA" id="ARBA00047899"/>
    </source>
</evidence>
<keyword evidence="9" id="KW-0175">Coiled coil</keyword>
<dbReference type="OrthoDB" id="4062651at2759"/>